<keyword evidence="4" id="KW-1185">Reference proteome</keyword>
<organism evidence="3 4">
    <name type="scientific">Lysobacter soli</name>
    <dbReference type="NCBI Taxonomy" id="453783"/>
    <lineage>
        <taxon>Bacteria</taxon>
        <taxon>Pseudomonadati</taxon>
        <taxon>Pseudomonadota</taxon>
        <taxon>Gammaproteobacteria</taxon>
        <taxon>Lysobacterales</taxon>
        <taxon>Lysobacteraceae</taxon>
        <taxon>Lysobacter</taxon>
    </lineage>
</organism>
<sequence length="166" mass="18140">MRRVSPCDIDIIDAEFRVIGRPRWAGWMAQFPNKRDRFAFVCSVIAPLAVLGGVLLGFVHFAFLAAVVIVTVGCLVSTEWQRYGALGLMVASLLATIGCSQETTHEPPRATLASEQQAKSTEEAQASIREATRYRDPREGLKPKGIDILSGEVNAKGDKDATHEAR</sequence>
<feature type="compositionally biased region" description="Basic and acidic residues" evidence="1">
    <location>
        <begin position="130"/>
        <end position="145"/>
    </location>
</feature>
<name>A0A3D8VBU9_9GAMM</name>
<dbReference type="Proteomes" id="UP000256829">
    <property type="component" value="Unassembled WGS sequence"/>
</dbReference>
<dbReference type="EMBL" id="QTJR01000007">
    <property type="protein sequence ID" value="RDY66719.1"/>
    <property type="molecule type" value="Genomic_DNA"/>
</dbReference>
<evidence type="ECO:0000313" key="3">
    <source>
        <dbReference type="EMBL" id="RDY66719.1"/>
    </source>
</evidence>
<accession>A0A3D8VBU9</accession>
<gene>
    <name evidence="3" type="ORF">DX912_11380</name>
</gene>
<evidence type="ECO:0000313" key="4">
    <source>
        <dbReference type="Proteomes" id="UP000256829"/>
    </source>
</evidence>
<feature type="region of interest" description="Disordered" evidence="1">
    <location>
        <begin position="105"/>
        <end position="166"/>
    </location>
</feature>
<keyword evidence="2" id="KW-0812">Transmembrane</keyword>
<reference evidence="3 4" key="1">
    <citation type="submission" date="2018-08" db="EMBL/GenBank/DDBJ databases">
        <title>Lysobacter soli KCTC 22011, whole genome shotgun sequence.</title>
        <authorList>
            <person name="Zhang X."/>
            <person name="Feng G."/>
            <person name="Zhu H."/>
        </authorList>
    </citation>
    <scope>NUCLEOTIDE SEQUENCE [LARGE SCALE GENOMIC DNA]</scope>
    <source>
        <strain evidence="3 4">KCTC 22011</strain>
    </source>
</reference>
<keyword evidence="2" id="KW-1133">Transmembrane helix</keyword>
<proteinExistence type="predicted"/>
<keyword evidence="2" id="KW-0472">Membrane</keyword>
<evidence type="ECO:0000256" key="1">
    <source>
        <dbReference type="SAM" id="MobiDB-lite"/>
    </source>
</evidence>
<comment type="caution">
    <text evidence="3">The sequence shown here is derived from an EMBL/GenBank/DDBJ whole genome shotgun (WGS) entry which is preliminary data.</text>
</comment>
<dbReference type="RefSeq" id="WP_115842641.1">
    <property type="nucleotide sequence ID" value="NZ_QTJR01000007.1"/>
</dbReference>
<feature type="transmembrane region" description="Helical" evidence="2">
    <location>
        <begin position="38"/>
        <end position="71"/>
    </location>
</feature>
<dbReference type="AlphaFoldDB" id="A0A3D8VBU9"/>
<protein>
    <submittedName>
        <fullName evidence="3">Uncharacterized protein</fullName>
    </submittedName>
</protein>
<feature type="compositionally biased region" description="Basic and acidic residues" evidence="1">
    <location>
        <begin position="155"/>
        <end position="166"/>
    </location>
</feature>
<evidence type="ECO:0000256" key="2">
    <source>
        <dbReference type="SAM" id="Phobius"/>
    </source>
</evidence>